<dbReference type="Proteomes" id="UP000599109">
    <property type="component" value="Unassembled WGS sequence"/>
</dbReference>
<name>A0A937CRZ4_9BURK</name>
<proteinExistence type="predicted"/>
<dbReference type="EMBL" id="JAEQNE010000001">
    <property type="protein sequence ID" value="MBL0390571.1"/>
    <property type="molecule type" value="Genomic_DNA"/>
</dbReference>
<evidence type="ECO:0000313" key="2">
    <source>
        <dbReference type="Proteomes" id="UP000599109"/>
    </source>
</evidence>
<dbReference type="AlphaFoldDB" id="A0A937CRZ4"/>
<accession>A0A937CRZ4</accession>
<comment type="caution">
    <text evidence="1">The sequence shown here is derived from an EMBL/GenBank/DDBJ whole genome shotgun (WGS) entry which is preliminary data.</text>
</comment>
<gene>
    <name evidence="1" type="ORF">JJ685_05385</name>
</gene>
<evidence type="ECO:0000313" key="1">
    <source>
        <dbReference type="EMBL" id="MBL0390571.1"/>
    </source>
</evidence>
<dbReference type="RefSeq" id="WP_201673165.1">
    <property type="nucleotide sequence ID" value="NZ_JAEQNE010000001.1"/>
</dbReference>
<reference evidence="1 2" key="1">
    <citation type="journal article" date="2017" name="Int. J. Syst. Evol. Microbiol.">
        <title>Ramlibacter monticola sp. nov., isolated from forest soil.</title>
        <authorList>
            <person name="Chaudhary D.K."/>
            <person name="Kim J."/>
        </authorList>
    </citation>
    <scope>NUCLEOTIDE SEQUENCE [LARGE SCALE GENOMIC DNA]</scope>
    <source>
        <strain evidence="1 2">KACC 19175</strain>
    </source>
</reference>
<sequence length="76" mass="8360">MTYHLISISVRKSPRDRAYNVRQSFDAESLAHACQRHVAFMAERLSPRCSVLRDGTSGARCSLEESQHIAKAGGAA</sequence>
<protein>
    <submittedName>
        <fullName evidence="1">Uncharacterized protein</fullName>
    </submittedName>
</protein>
<organism evidence="1 2">
    <name type="scientific">Ramlibacter monticola</name>
    <dbReference type="NCBI Taxonomy" id="1926872"/>
    <lineage>
        <taxon>Bacteria</taxon>
        <taxon>Pseudomonadati</taxon>
        <taxon>Pseudomonadota</taxon>
        <taxon>Betaproteobacteria</taxon>
        <taxon>Burkholderiales</taxon>
        <taxon>Comamonadaceae</taxon>
        <taxon>Ramlibacter</taxon>
    </lineage>
</organism>
<keyword evidence="2" id="KW-1185">Reference proteome</keyword>